<dbReference type="EMBL" id="AUPC02000224">
    <property type="protein sequence ID" value="POG65063.1"/>
    <property type="molecule type" value="Genomic_DNA"/>
</dbReference>
<reference evidence="4 5" key="2">
    <citation type="journal article" date="2018" name="New Phytol.">
        <title>High intraspecific genome diversity in the model arbuscular mycorrhizal symbiont Rhizophagus irregularis.</title>
        <authorList>
            <person name="Chen E.C.H."/>
            <person name="Morin E."/>
            <person name="Beaudet D."/>
            <person name="Noel J."/>
            <person name="Yildirir G."/>
            <person name="Ndikumana S."/>
            <person name="Charron P."/>
            <person name="St-Onge C."/>
            <person name="Giorgi J."/>
            <person name="Kruger M."/>
            <person name="Marton T."/>
            <person name="Ropars J."/>
            <person name="Grigoriev I.V."/>
            <person name="Hainaut M."/>
            <person name="Henrissat B."/>
            <person name="Roux C."/>
            <person name="Martin F."/>
            <person name="Corradi N."/>
        </authorList>
    </citation>
    <scope>NUCLEOTIDE SEQUENCE [LARGE SCALE GENOMIC DNA]</scope>
    <source>
        <strain evidence="5">DAOM 181602 / DAOM 197198 / MUCL 43194</strain>
        <strain evidence="4">DAOM 197198</strain>
    </source>
</reference>
<organism evidence="4 5">
    <name type="scientific">Rhizophagus irregularis (strain DAOM 181602 / DAOM 197198 / MUCL 43194)</name>
    <name type="common">Arbuscular mycorrhizal fungus</name>
    <name type="synonym">Glomus intraradices</name>
    <dbReference type="NCBI Taxonomy" id="747089"/>
    <lineage>
        <taxon>Eukaryota</taxon>
        <taxon>Fungi</taxon>
        <taxon>Fungi incertae sedis</taxon>
        <taxon>Mucoromycota</taxon>
        <taxon>Glomeromycotina</taxon>
        <taxon>Glomeromycetes</taxon>
        <taxon>Glomerales</taxon>
        <taxon>Glomeraceae</taxon>
        <taxon>Rhizophagus</taxon>
    </lineage>
</organism>
<name>A0A2P4Q7W3_RHIID</name>
<dbReference type="EMBL" id="AUPC02000195">
    <property type="protein sequence ID" value="POG66275.1"/>
    <property type="molecule type" value="Genomic_DNA"/>
</dbReference>
<accession>A0A2P4Q7W3</accession>
<evidence type="ECO:0000313" key="2">
    <source>
        <dbReference type="EMBL" id="POG65063.1"/>
    </source>
</evidence>
<proteinExistence type="predicted"/>
<keyword evidence="1" id="KW-0812">Transmembrane</keyword>
<protein>
    <submittedName>
        <fullName evidence="4">Uncharacterized protein</fullName>
    </submittedName>
</protein>
<feature type="transmembrane region" description="Helical" evidence="1">
    <location>
        <begin position="39"/>
        <end position="58"/>
    </location>
</feature>
<evidence type="ECO:0000313" key="4">
    <source>
        <dbReference type="EMBL" id="POG73720.1"/>
    </source>
</evidence>
<keyword evidence="1" id="KW-1133">Transmembrane helix</keyword>
<keyword evidence="5" id="KW-1185">Reference proteome</keyword>
<gene>
    <name evidence="4" type="ORF">GLOIN_2v1582181</name>
    <name evidence="3" type="ORF">GLOIN_2v1658580</name>
    <name evidence="2" type="ORF">GLOIN_2v1670004</name>
</gene>
<comment type="caution">
    <text evidence="4">The sequence shown here is derived from an EMBL/GenBank/DDBJ whole genome shotgun (WGS) entry which is preliminary data.</text>
</comment>
<dbReference type="EMBL" id="AUPC02000079">
    <property type="protein sequence ID" value="POG73720.1"/>
    <property type="molecule type" value="Genomic_DNA"/>
</dbReference>
<evidence type="ECO:0000313" key="3">
    <source>
        <dbReference type="EMBL" id="POG66275.1"/>
    </source>
</evidence>
<dbReference type="AlphaFoldDB" id="A0A2P4Q7W3"/>
<feature type="transmembrane region" description="Helical" evidence="1">
    <location>
        <begin position="6"/>
        <end position="27"/>
    </location>
</feature>
<keyword evidence="1" id="KW-0472">Membrane</keyword>
<reference evidence="4 5" key="1">
    <citation type="journal article" date="2013" name="Proc. Natl. Acad. Sci. U.S.A.">
        <title>Genome of an arbuscular mycorrhizal fungus provides insight into the oldest plant symbiosis.</title>
        <authorList>
            <person name="Tisserant E."/>
            <person name="Malbreil M."/>
            <person name="Kuo A."/>
            <person name="Kohler A."/>
            <person name="Symeonidi A."/>
            <person name="Balestrini R."/>
            <person name="Charron P."/>
            <person name="Duensing N."/>
            <person name="Frei Dit Frey N."/>
            <person name="Gianinazzi-Pearson V."/>
            <person name="Gilbert L.B."/>
            <person name="Handa Y."/>
            <person name="Herr J.R."/>
            <person name="Hijri M."/>
            <person name="Koul R."/>
            <person name="Kawaguchi M."/>
            <person name="Krajinski F."/>
            <person name="Lammers P.J."/>
            <person name="Masclaux F.G."/>
            <person name="Murat C."/>
            <person name="Morin E."/>
            <person name="Ndikumana S."/>
            <person name="Pagni M."/>
            <person name="Petitpierre D."/>
            <person name="Requena N."/>
            <person name="Rosikiewicz P."/>
            <person name="Riley R."/>
            <person name="Saito K."/>
            <person name="San Clemente H."/>
            <person name="Shapiro H."/>
            <person name="van Tuinen D."/>
            <person name="Becard G."/>
            <person name="Bonfante P."/>
            <person name="Paszkowski U."/>
            <person name="Shachar-Hill Y.Y."/>
            <person name="Tuskan G.A."/>
            <person name="Young P.W."/>
            <person name="Sanders I.R."/>
            <person name="Henrissat B."/>
            <person name="Rensing S.A."/>
            <person name="Grigoriev I.V."/>
            <person name="Corradi N."/>
            <person name="Roux C."/>
            <person name="Martin F."/>
        </authorList>
    </citation>
    <scope>NUCLEOTIDE SEQUENCE [LARGE SCALE GENOMIC DNA]</scope>
    <source>
        <strain evidence="5">DAOM 181602 / DAOM 197198 / MUCL 43194</strain>
        <strain evidence="4">DAOM 197198</strain>
    </source>
</reference>
<evidence type="ECO:0000313" key="5">
    <source>
        <dbReference type="Proteomes" id="UP000018888"/>
    </source>
</evidence>
<dbReference type="Proteomes" id="UP000018888">
    <property type="component" value="Unassembled WGS sequence"/>
</dbReference>
<evidence type="ECO:0000256" key="1">
    <source>
        <dbReference type="SAM" id="Phobius"/>
    </source>
</evidence>
<sequence>MYPLYYLISFLSTFFLLFPHIYFLVVVQRNMLPILPMTEAFSLLSFLAIKFLLFFYFFRAATLFLLHYSSFFFSSFRRQ</sequence>